<dbReference type="Pfam" id="PF03101">
    <property type="entry name" value="FAR1"/>
    <property type="match status" value="1"/>
</dbReference>
<feature type="domain" description="FAR1" evidence="1">
    <location>
        <begin position="2"/>
        <end position="88"/>
    </location>
</feature>
<protein>
    <recommendedName>
        <fullName evidence="1">FAR1 domain-containing protein</fullName>
    </recommendedName>
</protein>
<dbReference type="AlphaFoldDB" id="A0A8T3A514"/>
<sequence>MYCNYAHNIGFSVRKDHHGFWANSRKIKSKDFVCSKSGFKKGIDLNSNSKYRRANTRTGCPALVRFSVSQDGVWKVQKHIESHNHELAKLKDQYLLISCKNISDDKALVLKFMTEAGIRTVDTFT</sequence>
<evidence type="ECO:0000259" key="1">
    <source>
        <dbReference type="Pfam" id="PF03101"/>
    </source>
</evidence>
<dbReference type="EMBL" id="JAGYWB010000019">
    <property type="protein sequence ID" value="KAI0489317.1"/>
    <property type="molecule type" value="Genomic_DNA"/>
</dbReference>
<reference evidence="2" key="1">
    <citation type="journal article" date="2022" name="Front. Genet.">
        <title>Chromosome-Scale Assembly of the Dendrobium nobile Genome Provides Insights Into the Molecular Mechanism of the Biosynthesis of the Medicinal Active Ingredient of Dendrobium.</title>
        <authorList>
            <person name="Xu Q."/>
            <person name="Niu S.-C."/>
            <person name="Li K.-L."/>
            <person name="Zheng P.-J."/>
            <person name="Zhang X.-J."/>
            <person name="Jia Y."/>
            <person name="Liu Y."/>
            <person name="Niu Y.-X."/>
            <person name="Yu L.-H."/>
            <person name="Chen D.-F."/>
            <person name="Zhang G.-Q."/>
        </authorList>
    </citation>
    <scope>NUCLEOTIDE SEQUENCE</scope>
    <source>
        <tissue evidence="2">Leaf</tissue>
    </source>
</reference>
<dbReference type="OrthoDB" id="673148at2759"/>
<comment type="caution">
    <text evidence="2">The sequence shown here is derived from an EMBL/GenBank/DDBJ whole genome shotgun (WGS) entry which is preliminary data.</text>
</comment>
<gene>
    <name evidence="2" type="ORF">KFK09_029159</name>
</gene>
<accession>A0A8T3A514</accession>
<proteinExistence type="predicted"/>
<keyword evidence="3" id="KW-1185">Reference proteome</keyword>
<dbReference type="InterPro" id="IPR004330">
    <property type="entry name" value="FAR1_DNA_bnd_dom"/>
</dbReference>
<name>A0A8T3A514_DENNO</name>
<organism evidence="2 3">
    <name type="scientific">Dendrobium nobile</name>
    <name type="common">Orchid</name>
    <dbReference type="NCBI Taxonomy" id="94219"/>
    <lineage>
        <taxon>Eukaryota</taxon>
        <taxon>Viridiplantae</taxon>
        <taxon>Streptophyta</taxon>
        <taxon>Embryophyta</taxon>
        <taxon>Tracheophyta</taxon>
        <taxon>Spermatophyta</taxon>
        <taxon>Magnoliopsida</taxon>
        <taxon>Liliopsida</taxon>
        <taxon>Asparagales</taxon>
        <taxon>Orchidaceae</taxon>
        <taxon>Epidendroideae</taxon>
        <taxon>Malaxideae</taxon>
        <taxon>Dendrobiinae</taxon>
        <taxon>Dendrobium</taxon>
    </lineage>
</organism>
<evidence type="ECO:0000313" key="3">
    <source>
        <dbReference type="Proteomes" id="UP000829196"/>
    </source>
</evidence>
<dbReference type="PANTHER" id="PTHR46328">
    <property type="entry name" value="FAR-RED IMPAIRED RESPONSIVE (FAR1) FAMILY PROTEIN-RELATED"/>
    <property type="match status" value="1"/>
</dbReference>
<dbReference type="Proteomes" id="UP000829196">
    <property type="component" value="Unassembled WGS sequence"/>
</dbReference>
<evidence type="ECO:0000313" key="2">
    <source>
        <dbReference type="EMBL" id="KAI0489317.1"/>
    </source>
</evidence>
<dbReference type="SMR" id="A0A8T3A514"/>
<dbReference type="PANTHER" id="PTHR46328:SF44">
    <property type="entry name" value="FAR1 DOMAIN-CONTAINING PROTEIN"/>
    <property type="match status" value="1"/>
</dbReference>